<reference evidence="5 6" key="1">
    <citation type="submission" date="2021-06" db="EMBL/GenBank/DDBJ databases">
        <title>Complete genome of Haloferula helveola possessing various polysaccharide degrading enzymes.</title>
        <authorList>
            <person name="Takami H."/>
            <person name="Huang C."/>
            <person name="Hamasaki K."/>
        </authorList>
    </citation>
    <scope>NUCLEOTIDE SEQUENCE [LARGE SCALE GENOMIC DNA]</scope>
    <source>
        <strain evidence="5 6">CN-1</strain>
    </source>
</reference>
<dbReference type="RefSeq" id="WP_338685204.1">
    <property type="nucleotide sequence ID" value="NZ_AP024702.1"/>
</dbReference>
<dbReference type="EMBL" id="AP024702">
    <property type="protein sequence ID" value="BCX48834.1"/>
    <property type="molecule type" value="Genomic_DNA"/>
</dbReference>
<dbReference type="PANTHER" id="PTHR31988:SF19">
    <property type="entry name" value="9-O-ACETYL-N-ACETYLNEURAMINIC ACID DEACETYLASE-RELATED"/>
    <property type="match status" value="1"/>
</dbReference>
<dbReference type="Proteomes" id="UP001374893">
    <property type="component" value="Chromosome"/>
</dbReference>
<evidence type="ECO:0000259" key="4">
    <source>
        <dbReference type="Pfam" id="PF13205"/>
    </source>
</evidence>
<evidence type="ECO:0000313" key="5">
    <source>
        <dbReference type="EMBL" id="BCX48834.1"/>
    </source>
</evidence>
<evidence type="ECO:0000256" key="2">
    <source>
        <dbReference type="SAM" id="MobiDB-lite"/>
    </source>
</evidence>
<feature type="chain" id="PRO_5047355261" description="SbsA Ig-like domain-containing protein" evidence="3">
    <location>
        <begin position="21"/>
        <end position="1019"/>
    </location>
</feature>
<name>A0ABM7RM07_9BACT</name>
<organism evidence="5 6">
    <name type="scientific">Haloferula helveola</name>
    <dbReference type="NCBI Taxonomy" id="490095"/>
    <lineage>
        <taxon>Bacteria</taxon>
        <taxon>Pseudomonadati</taxon>
        <taxon>Verrucomicrobiota</taxon>
        <taxon>Verrucomicrobiia</taxon>
        <taxon>Verrucomicrobiales</taxon>
        <taxon>Verrucomicrobiaceae</taxon>
        <taxon>Haloferula</taxon>
    </lineage>
</organism>
<proteinExistence type="predicted"/>
<dbReference type="InterPro" id="IPR052940">
    <property type="entry name" value="Carb_Esterase_6"/>
</dbReference>
<sequence>MKLLRMLLATVSTVPSILLAVDTDGDGLDDSVETNTGIYVSPLDTGTAPNDPDTDGDGVGDWYEVANAGVPTGEPQPNSPNDPDLHPNTPYPLPAPDSSPTLATEPVKVYILAGQSNMDGHGMVSETNSLGTLTDIVFNGKKYPNLWNGSSWASRSDVYCRGLVATSANGPLVPGSSGASGGRFGPELGFGQQMGFYHDEPVLIIKVSQGNRTLGYDFLPPGSTEYASGSETYAGYGDSTKSWTTGTTPTPGSTYAGHQWDQSFLDDADWHVPPGTPYTNGIDVLDNFAAQYPQWASQGFEIAGFVWWQGYSDALSSVPYSSRYEQNMVRFINELRDYYEARYPGNISTDAPFVLGTLGFNGWSQSGVQLETTRAQLAVDGASGDYPEFANNVKTAETRGFYRNGSISPRTGQGHHYHLNAETYLLAGDALGRAMIDLQELGAAADTAEPQIAYLNPPDNASDVPGNMSLKITFKETVSVGSGDITIKNLTDNTQTVISVTDADQVSAAGFALTINPAADLETGDDYSILVDPGAVVDDSGNAFAGISGDTSWNFTASAPDYNAPPVPSFITPLGPKRNDEITVSVNAVTDPEGAGVVYRFRNVTLGRDSGWTVDTTWVDKDLPTGKIFAYTVQSRDNSLNLNESAVSVPVAAKTLSTDDPQVQVADVFTHREDFRPGDSVGDSQGVTGPITISTSGFEVGGTAKLVGVLSMHNSAATVATLTSLTFNGVDVLPNVITGFGSTGEVASEQYIFYLDSPPAAGDLVIGFGTSGGVDEVGVALFALNKVRPGYFARGENNNGNPPELDVYSGDFVIGVGKRNNQSQSVSNAPPYTSLEISAGNLKGFVGYITAGGDGLTAPVFSNTSISSSVAAFEAAPDPEPPLSAYETWAIFEAPLTANNPDGDEDRDGVSNPLEFVLGGTSSGNDIGKLPTLSTDGSSADFAFARAQQSIGPGVALQIEIGTDLVTWPEVHPVPDGATAGPPVMVIKDSSPGFDTVTLPVPMTPDATKFARLKVDVVP</sequence>
<accession>A0ABM7RM07</accession>
<dbReference type="PANTHER" id="PTHR31988">
    <property type="entry name" value="ESTERASE, PUTATIVE (DUF303)-RELATED"/>
    <property type="match status" value="1"/>
</dbReference>
<dbReference type="Gene3D" id="3.40.50.1110">
    <property type="entry name" value="SGNH hydrolase"/>
    <property type="match status" value="1"/>
</dbReference>
<evidence type="ECO:0000313" key="6">
    <source>
        <dbReference type="Proteomes" id="UP001374893"/>
    </source>
</evidence>
<dbReference type="InterPro" id="IPR032812">
    <property type="entry name" value="SbsA_Ig"/>
</dbReference>
<dbReference type="InterPro" id="IPR036514">
    <property type="entry name" value="SGNH_hydro_sf"/>
</dbReference>
<feature type="region of interest" description="Disordered" evidence="2">
    <location>
        <begin position="39"/>
        <end position="102"/>
    </location>
</feature>
<evidence type="ECO:0000256" key="3">
    <source>
        <dbReference type="SAM" id="SignalP"/>
    </source>
</evidence>
<evidence type="ECO:0000256" key="1">
    <source>
        <dbReference type="ARBA" id="ARBA00022729"/>
    </source>
</evidence>
<keyword evidence="6" id="KW-1185">Reference proteome</keyword>
<protein>
    <recommendedName>
        <fullName evidence="4">SbsA Ig-like domain-containing protein</fullName>
    </recommendedName>
</protein>
<feature type="signal peptide" evidence="3">
    <location>
        <begin position="1"/>
        <end position="20"/>
    </location>
</feature>
<dbReference type="Pfam" id="PF13205">
    <property type="entry name" value="Big_5"/>
    <property type="match status" value="1"/>
</dbReference>
<feature type="domain" description="SbsA Ig-like" evidence="4">
    <location>
        <begin position="446"/>
        <end position="556"/>
    </location>
</feature>
<gene>
    <name evidence="5" type="ORF">HAHE_27420</name>
</gene>
<keyword evidence="1 3" id="KW-0732">Signal</keyword>
<dbReference type="SUPFAM" id="SSF52266">
    <property type="entry name" value="SGNH hydrolase"/>
    <property type="match status" value="1"/>
</dbReference>